<dbReference type="PANTHER" id="PTHR21666:SF288">
    <property type="entry name" value="CELL DIVISION PROTEIN YTFB"/>
    <property type="match status" value="1"/>
</dbReference>
<dbReference type="MEROPS" id="M23.009"/>
<organism evidence="10 11">
    <name type="scientific">Hyphomicrobium denitrificans (strain ATCC 51888 / DSM 1869 / NCIMB 11706 / TK 0415)</name>
    <dbReference type="NCBI Taxonomy" id="582899"/>
    <lineage>
        <taxon>Bacteria</taxon>
        <taxon>Pseudomonadati</taxon>
        <taxon>Pseudomonadota</taxon>
        <taxon>Alphaproteobacteria</taxon>
        <taxon>Hyphomicrobiales</taxon>
        <taxon>Hyphomicrobiaceae</taxon>
        <taxon>Hyphomicrobium</taxon>
    </lineage>
</organism>
<reference evidence="11" key="1">
    <citation type="journal article" date="2011" name="J. Bacteriol.">
        <title>Genome sequences of eight morphologically diverse alphaproteobacteria.</title>
        <authorList>
            <consortium name="US DOE Joint Genome Institute"/>
            <person name="Brown P.J."/>
            <person name="Kysela D.T."/>
            <person name="Buechlein A."/>
            <person name="Hemmerich C."/>
            <person name="Brun Y.V."/>
        </authorList>
    </citation>
    <scope>NUCLEOTIDE SEQUENCE [LARGE SCALE GENOMIC DNA]</scope>
    <source>
        <strain evidence="11">ATCC 51888 / DSM 1869 / NCIB 11706 / TK 0415</strain>
    </source>
</reference>
<dbReference type="RefSeq" id="WP_013217488.1">
    <property type="nucleotide sequence ID" value="NC_014313.1"/>
</dbReference>
<dbReference type="GO" id="GO:0004222">
    <property type="term" value="F:metalloendopeptidase activity"/>
    <property type="evidence" value="ECO:0007669"/>
    <property type="project" value="TreeGrafter"/>
</dbReference>
<dbReference type="Gene3D" id="3.10.450.350">
    <property type="match status" value="1"/>
</dbReference>
<keyword evidence="6" id="KW-0482">Metalloprotease</keyword>
<evidence type="ECO:0000256" key="7">
    <source>
        <dbReference type="SAM" id="MobiDB-lite"/>
    </source>
</evidence>
<feature type="compositionally biased region" description="Polar residues" evidence="7">
    <location>
        <begin position="249"/>
        <end position="279"/>
    </location>
</feature>
<comment type="cofactor">
    <cofactor evidence="1">
        <name>Zn(2+)</name>
        <dbReference type="ChEBI" id="CHEBI:29105"/>
    </cofactor>
</comment>
<dbReference type="Proteomes" id="UP000002033">
    <property type="component" value="Chromosome"/>
</dbReference>
<dbReference type="KEGG" id="hdn:Hden_3538"/>
<feature type="region of interest" description="Disordered" evidence="7">
    <location>
        <begin position="234"/>
        <end position="291"/>
    </location>
</feature>
<keyword evidence="8" id="KW-0472">Membrane</keyword>
<dbReference type="GO" id="GO:0046872">
    <property type="term" value="F:metal ion binding"/>
    <property type="evidence" value="ECO:0007669"/>
    <property type="project" value="UniProtKB-KW"/>
</dbReference>
<dbReference type="Gene3D" id="2.70.70.10">
    <property type="entry name" value="Glucose Permease (Domain IIA)"/>
    <property type="match status" value="1"/>
</dbReference>
<evidence type="ECO:0000256" key="8">
    <source>
        <dbReference type="SAM" id="Phobius"/>
    </source>
</evidence>
<feature type="transmembrane region" description="Helical" evidence="8">
    <location>
        <begin position="47"/>
        <end position="67"/>
    </location>
</feature>
<name>D8JYC5_HYPDA</name>
<keyword evidence="3" id="KW-0479">Metal-binding</keyword>
<dbReference type="GO" id="GO:0006508">
    <property type="term" value="P:proteolysis"/>
    <property type="evidence" value="ECO:0007669"/>
    <property type="project" value="UniProtKB-KW"/>
</dbReference>
<dbReference type="InterPro" id="IPR016047">
    <property type="entry name" value="M23ase_b-sheet_dom"/>
</dbReference>
<dbReference type="STRING" id="582899.Hden_3538"/>
<evidence type="ECO:0000256" key="3">
    <source>
        <dbReference type="ARBA" id="ARBA00022723"/>
    </source>
</evidence>
<keyword evidence="11" id="KW-1185">Reference proteome</keyword>
<keyword evidence="8" id="KW-0812">Transmembrane</keyword>
<evidence type="ECO:0000256" key="1">
    <source>
        <dbReference type="ARBA" id="ARBA00001947"/>
    </source>
</evidence>
<evidence type="ECO:0000259" key="9">
    <source>
        <dbReference type="Pfam" id="PF01551"/>
    </source>
</evidence>
<feature type="domain" description="M23ase beta-sheet core" evidence="9">
    <location>
        <begin position="539"/>
        <end position="635"/>
    </location>
</feature>
<evidence type="ECO:0000313" key="11">
    <source>
        <dbReference type="Proteomes" id="UP000002033"/>
    </source>
</evidence>
<keyword evidence="5" id="KW-0862">Zinc</keyword>
<keyword evidence="8" id="KW-1133">Transmembrane helix</keyword>
<gene>
    <name evidence="10" type="ordered locus">Hden_3538</name>
</gene>
<dbReference type="PANTHER" id="PTHR21666">
    <property type="entry name" value="PEPTIDASE-RELATED"/>
    <property type="match status" value="1"/>
</dbReference>
<dbReference type="InterPro" id="IPR050570">
    <property type="entry name" value="Cell_wall_metabolism_enzyme"/>
</dbReference>
<dbReference type="AlphaFoldDB" id="D8JYC5"/>
<accession>D8JYC5</accession>
<evidence type="ECO:0000256" key="4">
    <source>
        <dbReference type="ARBA" id="ARBA00022801"/>
    </source>
</evidence>
<dbReference type="Pfam" id="PF01551">
    <property type="entry name" value="Peptidase_M23"/>
    <property type="match status" value="1"/>
</dbReference>
<proteinExistence type="predicted"/>
<dbReference type="eggNOG" id="COG0739">
    <property type="taxonomic scope" value="Bacteria"/>
</dbReference>
<evidence type="ECO:0000256" key="6">
    <source>
        <dbReference type="ARBA" id="ARBA00023049"/>
    </source>
</evidence>
<sequence length="675" mass="72851">MTERAFALEEDTRLLPTNAYAGRGGSFFKHIYEQENPEPRAGGRFRWILSTCLAATIGAIAILVVVYGSSDSDMSSDGLLPSLRSIGEGALAPQLALTPKNAGGLKWIIPKADRLQLTTGALSTRYIIHESTKSRRDSREYVRQKPYARIVARLAPVPTNENGVIPAFNPFKLYGSGKPADTDEDADESAGSGSSRADVSVKVVELLGGILPGEDGQELDAQEVQDIVERSVDGTSHAGADGEPLDGVSGSTSAAAQSMASNPWQPAASTSDSLNTTDIYKSPDAADESSDDIEGGEVIVVKVGAKDTLAKILAKAGAPEWDVHSMIEAGHSIFPENALVSGQEVRITLVPSLSDPNKKEPARFSIFSDGHDHLVTVSRSAAGEFIGSAQPPFDAELAQLAKSDGGDPQNASLYAAVYNAGLTQGLPQDTISQILRINAFDTDFRRRVHPGDALEMFFDMKDDQSTEGNPGELLYTAISSGGSLYKFYRFRSADGVIDFYDADGNNSKKFLMRKPVRGDEVRLTSGFGVRFHPLLNSRKMHTGVDWACSPGTPIIAAGNGTIEEVGRKGYYGNYIRIRHANGYQTAYGHMSRFADVHPGMKVRQGQVIGFVGSTGLSSGPHVHFEVLVNSRFVDPMSIQVPRERKLEGKDLAEFEKERARIEELMHRAPVMTANK</sequence>
<dbReference type="HOGENOM" id="CLU_026846_2_0_5"/>
<feature type="region of interest" description="Disordered" evidence="7">
    <location>
        <begin position="176"/>
        <end position="197"/>
    </location>
</feature>
<evidence type="ECO:0000256" key="2">
    <source>
        <dbReference type="ARBA" id="ARBA00022670"/>
    </source>
</evidence>
<dbReference type="EMBL" id="CP002083">
    <property type="protein sequence ID" value="ADJ25329.1"/>
    <property type="molecule type" value="Genomic_DNA"/>
</dbReference>
<dbReference type="SUPFAM" id="SSF51261">
    <property type="entry name" value="Duplicated hybrid motif"/>
    <property type="match status" value="1"/>
</dbReference>
<evidence type="ECO:0000256" key="5">
    <source>
        <dbReference type="ARBA" id="ARBA00022833"/>
    </source>
</evidence>
<keyword evidence="2" id="KW-0645">Protease</keyword>
<dbReference type="CDD" id="cd12797">
    <property type="entry name" value="M23_peptidase"/>
    <property type="match status" value="1"/>
</dbReference>
<keyword evidence="4" id="KW-0378">Hydrolase</keyword>
<evidence type="ECO:0000313" key="10">
    <source>
        <dbReference type="EMBL" id="ADJ25329.1"/>
    </source>
</evidence>
<dbReference type="InterPro" id="IPR011055">
    <property type="entry name" value="Dup_hybrid_motif"/>
</dbReference>
<protein>
    <submittedName>
        <fullName evidence="10">Peptidase M23</fullName>
    </submittedName>
</protein>